<evidence type="ECO:0000256" key="2">
    <source>
        <dbReference type="ARBA" id="ARBA00023015"/>
    </source>
</evidence>
<dbReference type="GO" id="GO:0043565">
    <property type="term" value="F:sequence-specific DNA binding"/>
    <property type="evidence" value="ECO:0007669"/>
    <property type="project" value="InterPro"/>
</dbReference>
<dbReference type="Gene3D" id="2.20.25.80">
    <property type="entry name" value="WRKY domain"/>
    <property type="match status" value="1"/>
</dbReference>
<evidence type="ECO:0000256" key="3">
    <source>
        <dbReference type="ARBA" id="ARBA00023125"/>
    </source>
</evidence>
<accession>A0A6G1ET93</accession>
<evidence type="ECO:0000256" key="5">
    <source>
        <dbReference type="ARBA" id="ARBA00023242"/>
    </source>
</evidence>
<dbReference type="EMBL" id="SPHZ02000003">
    <property type="protein sequence ID" value="KAF0927819.1"/>
    <property type="molecule type" value="Genomic_DNA"/>
</dbReference>
<dbReference type="OrthoDB" id="684351at2759"/>
<reference evidence="7 8" key="1">
    <citation type="submission" date="2019-11" db="EMBL/GenBank/DDBJ databases">
        <title>Whole genome sequence of Oryza granulata.</title>
        <authorList>
            <person name="Li W."/>
        </authorList>
    </citation>
    <scope>NUCLEOTIDE SEQUENCE [LARGE SCALE GENOMIC DNA]</scope>
    <source>
        <strain evidence="8">cv. Menghai</strain>
        <tissue evidence="7">Leaf</tissue>
    </source>
</reference>
<comment type="subcellular location">
    <subcellularLocation>
        <location evidence="1">Nucleus</location>
    </subcellularLocation>
</comment>
<dbReference type="GO" id="GO:0003700">
    <property type="term" value="F:DNA-binding transcription factor activity"/>
    <property type="evidence" value="ECO:0007669"/>
    <property type="project" value="InterPro"/>
</dbReference>
<keyword evidence="8" id="KW-1185">Reference proteome</keyword>
<dbReference type="AlphaFoldDB" id="A0A6G1ET93"/>
<sequence length="314" mass="32756">MTLIATTGATAAASPAASMASELMAQGRESAAVLEALLQGASLPPAHGGLQLLAAEILRCCDRALAVMHGGEAESSAGGAGGMKRKAAPAAATALATRKRRAIGGSGGGAAPATRVEKARTSEDGFLWRKYGQKEIKNSKHPRLYFRCSYKEDDGCKATRHVQQSEDDPSLYVITYFGEHTCSCKSAAAAAVDDEENLQQFVINFGSATAGSGSPSLLYSSDNGGILSETATPLSSLQSGCSPDEYGEEDSGVIMTKEEPASRPASAVSSPADVSCASPPAMEPLLDYMNWDNFGDSSFVDIDAFMNFDEIDLF</sequence>
<proteinExistence type="predicted"/>
<dbReference type="SMART" id="SM00774">
    <property type="entry name" value="WRKY"/>
    <property type="match status" value="1"/>
</dbReference>
<dbReference type="Pfam" id="PF03106">
    <property type="entry name" value="WRKY"/>
    <property type="match status" value="1"/>
</dbReference>
<dbReference type="InterPro" id="IPR003657">
    <property type="entry name" value="WRKY_dom"/>
</dbReference>
<evidence type="ECO:0000313" key="7">
    <source>
        <dbReference type="EMBL" id="KAF0927819.1"/>
    </source>
</evidence>
<keyword evidence="5" id="KW-0539">Nucleus</keyword>
<dbReference type="InterPro" id="IPR036576">
    <property type="entry name" value="WRKY_dom_sf"/>
</dbReference>
<dbReference type="Proteomes" id="UP000479710">
    <property type="component" value="Unassembled WGS sequence"/>
</dbReference>
<dbReference type="InterPro" id="IPR044810">
    <property type="entry name" value="WRKY_plant"/>
</dbReference>
<evidence type="ECO:0000256" key="4">
    <source>
        <dbReference type="ARBA" id="ARBA00023163"/>
    </source>
</evidence>
<dbReference type="SUPFAM" id="SSF118290">
    <property type="entry name" value="WRKY DNA-binding domain"/>
    <property type="match status" value="1"/>
</dbReference>
<comment type="caution">
    <text evidence="7">The sequence shown here is derived from an EMBL/GenBank/DDBJ whole genome shotgun (WGS) entry which is preliminary data.</text>
</comment>
<dbReference type="GO" id="GO:0005634">
    <property type="term" value="C:nucleus"/>
    <property type="evidence" value="ECO:0007669"/>
    <property type="project" value="UniProtKB-SubCell"/>
</dbReference>
<name>A0A6G1ET93_9ORYZ</name>
<dbReference type="PROSITE" id="PS50811">
    <property type="entry name" value="WRKY"/>
    <property type="match status" value="1"/>
</dbReference>
<feature type="domain" description="WRKY" evidence="6">
    <location>
        <begin position="117"/>
        <end position="185"/>
    </location>
</feature>
<dbReference type="PANTHER" id="PTHR31282">
    <property type="entry name" value="WRKY TRANSCRIPTION FACTOR 21-RELATED"/>
    <property type="match status" value="1"/>
</dbReference>
<evidence type="ECO:0000256" key="1">
    <source>
        <dbReference type="ARBA" id="ARBA00004123"/>
    </source>
</evidence>
<keyword evidence="3" id="KW-0238">DNA-binding</keyword>
<gene>
    <name evidence="7" type="ORF">E2562_036239</name>
</gene>
<organism evidence="7 8">
    <name type="scientific">Oryza meyeriana var. granulata</name>
    <dbReference type="NCBI Taxonomy" id="110450"/>
    <lineage>
        <taxon>Eukaryota</taxon>
        <taxon>Viridiplantae</taxon>
        <taxon>Streptophyta</taxon>
        <taxon>Embryophyta</taxon>
        <taxon>Tracheophyta</taxon>
        <taxon>Spermatophyta</taxon>
        <taxon>Magnoliopsida</taxon>
        <taxon>Liliopsida</taxon>
        <taxon>Poales</taxon>
        <taxon>Poaceae</taxon>
        <taxon>BOP clade</taxon>
        <taxon>Oryzoideae</taxon>
        <taxon>Oryzeae</taxon>
        <taxon>Oryzinae</taxon>
        <taxon>Oryza</taxon>
        <taxon>Oryza meyeriana</taxon>
    </lineage>
</organism>
<keyword evidence="4" id="KW-0804">Transcription</keyword>
<protein>
    <recommendedName>
        <fullName evidence="6">WRKY domain-containing protein</fullName>
    </recommendedName>
</protein>
<keyword evidence="2" id="KW-0805">Transcription regulation</keyword>
<evidence type="ECO:0000313" key="8">
    <source>
        <dbReference type="Proteomes" id="UP000479710"/>
    </source>
</evidence>
<evidence type="ECO:0000259" key="6">
    <source>
        <dbReference type="PROSITE" id="PS50811"/>
    </source>
</evidence>